<evidence type="ECO:0000313" key="4">
    <source>
        <dbReference type="WBParaSite" id="ECPE_0000742801-mRNA-1"/>
    </source>
</evidence>
<dbReference type="OrthoDB" id="10261522at2759"/>
<dbReference type="WBParaSite" id="ECPE_0000742801-mRNA-1">
    <property type="protein sequence ID" value="ECPE_0000742801-mRNA-1"/>
    <property type="gene ID" value="ECPE_0000742801"/>
</dbReference>
<dbReference type="AlphaFoldDB" id="A0A183AKC7"/>
<dbReference type="PANTHER" id="PTHR13622:SF8">
    <property type="entry name" value="THIAMIN PYROPHOSPHOKINASE 1"/>
    <property type="match status" value="1"/>
</dbReference>
<dbReference type="GO" id="GO:0044715">
    <property type="term" value="F:8-oxo-dGDP phosphatase activity"/>
    <property type="evidence" value="ECO:0007669"/>
    <property type="project" value="TreeGrafter"/>
</dbReference>
<accession>A0A183AKC7</accession>
<gene>
    <name evidence="2" type="ORF">ECPE_LOCUS7412</name>
</gene>
<protein>
    <submittedName>
        <fullName evidence="4">Nudix hydrolase domain-containing protein</fullName>
    </submittedName>
</protein>
<dbReference type="CDD" id="cd03676">
    <property type="entry name" value="NUDIX_Tnr3_like"/>
    <property type="match status" value="1"/>
</dbReference>
<dbReference type="InterPro" id="IPR015797">
    <property type="entry name" value="NUDIX_hydrolase-like_dom_sf"/>
</dbReference>
<dbReference type="InterPro" id="IPR031804">
    <property type="entry name" value="DUF4743"/>
</dbReference>
<reference evidence="2 3" key="2">
    <citation type="submission" date="2018-11" db="EMBL/GenBank/DDBJ databases">
        <authorList>
            <consortium name="Pathogen Informatics"/>
        </authorList>
    </citation>
    <scope>NUCLEOTIDE SEQUENCE [LARGE SCALE GENOMIC DNA]</scope>
    <source>
        <strain evidence="2 3">Egypt</strain>
    </source>
</reference>
<dbReference type="PANTHER" id="PTHR13622">
    <property type="entry name" value="THIAMIN PYROPHOSPHOKINASE"/>
    <property type="match status" value="1"/>
</dbReference>
<keyword evidence="3" id="KW-1185">Reference proteome</keyword>
<sequence length="411" mass="45266">MAGNTFANLWKLASQKCNNFLLPGSSRCSCCKFLVDGYFVGLIRPDVIPSLLTFPSVFVWTVQPETGERCITLHPALNTFDARSSAVGDVMLDLRSTKTFKALDGWRNEDYGVYIGDRQQPLLRLERSASSLLGVVRYGVHVNGYFIKRPHDLNGLKHSTSNGSTVGNGKRSSSPVSKGLVWDRALGDHDPSTVMMWLGVRAMNKPTWPGMLDNMAAGGLTFGLDALGCARKECQEEASVPEDLLNTLTAVSRLSPVDLGLPAHSAMRSCYSLRFRSLRVSYVFEDERGVCPQVEYCYDLELPDDFVPVGADGEVDSFHLVSITQLKDLIFSDRFKANSALVILDFLYRHKFIDPSSGGIGSILWITAAQMGTGSAPKIVWMKRSKLADVTQPLKCHYKSTNGYGCIAIKN</sequence>
<reference evidence="4" key="1">
    <citation type="submission" date="2016-06" db="UniProtKB">
        <authorList>
            <consortium name="WormBaseParasite"/>
        </authorList>
    </citation>
    <scope>IDENTIFICATION</scope>
</reference>
<dbReference type="Pfam" id="PF15916">
    <property type="entry name" value="DUF4743"/>
    <property type="match status" value="1"/>
</dbReference>
<dbReference type="Proteomes" id="UP000272942">
    <property type="component" value="Unassembled WGS sequence"/>
</dbReference>
<proteinExistence type="predicted"/>
<evidence type="ECO:0000259" key="1">
    <source>
        <dbReference type="PROSITE" id="PS51462"/>
    </source>
</evidence>
<dbReference type="InterPro" id="IPR000086">
    <property type="entry name" value="NUDIX_hydrolase_dom"/>
</dbReference>
<dbReference type="SUPFAM" id="SSF55811">
    <property type="entry name" value="Nudix"/>
    <property type="match status" value="1"/>
</dbReference>
<evidence type="ECO:0000313" key="3">
    <source>
        <dbReference type="Proteomes" id="UP000272942"/>
    </source>
</evidence>
<name>A0A183AKC7_9TREM</name>
<dbReference type="PROSITE" id="PS51462">
    <property type="entry name" value="NUDIX"/>
    <property type="match status" value="1"/>
</dbReference>
<dbReference type="EMBL" id="UZAN01044562">
    <property type="protein sequence ID" value="VDP81038.1"/>
    <property type="molecule type" value="Genomic_DNA"/>
</dbReference>
<organism evidence="4">
    <name type="scientific">Echinostoma caproni</name>
    <dbReference type="NCBI Taxonomy" id="27848"/>
    <lineage>
        <taxon>Eukaryota</taxon>
        <taxon>Metazoa</taxon>
        <taxon>Spiralia</taxon>
        <taxon>Lophotrochozoa</taxon>
        <taxon>Platyhelminthes</taxon>
        <taxon>Trematoda</taxon>
        <taxon>Digenea</taxon>
        <taxon>Plagiorchiida</taxon>
        <taxon>Echinostomata</taxon>
        <taxon>Echinostomatoidea</taxon>
        <taxon>Echinostomatidae</taxon>
        <taxon>Echinostoma</taxon>
    </lineage>
</organism>
<feature type="domain" description="Nudix hydrolase" evidence="1">
    <location>
        <begin position="172"/>
        <end position="345"/>
    </location>
</feature>
<evidence type="ECO:0000313" key="2">
    <source>
        <dbReference type="EMBL" id="VDP81038.1"/>
    </source>
</evidence>
<dbReference type="Gene3D" id="3.90.79.10">
    <property type="entry name" value="Nucleoside Triphosphate Pyrophosphohydrolase"/>
    <property type="match status" value="1"/>
</dbReference>